<sequence>MALRDNDKLSRSAVETLIQDLNKGSDVRAMATDILGGQTRWSKDEEQTLSGALTDPSSFTEDTALDSCRGYPRLPMALRFLIDILKKDEWDSDLSLSMRTGTPSFNDLSSKTDMIPSMNPARMILEELTPKKPGRLKSIPTFVLHIYRDVHEESWVLDSNKDAITNSIQDNSIVVEVEPLSWKMTRTLLKALDQNCRNIKYYVLRPVVGVMAGSLESLGDLKNVKATVLQGSIEKGLAFIKSLDPEVPKTIVWLSFSTSGHTREEIRRLLASYHNALDSGDAWLIGFRTNVSMQFHKTYNKEERRHEASYKVKKAHRLTYTDPGTGRESTVDLADEMERLFGKTELTKVKHWAGSFWGVQCYDLYLVSKTTD</sequence>
<keyword evidence="1" id="KW-0489">Methyltransferase</keyword>
<dbReference type="AlphaFoldDB" id="A0A9P6MI15"/>
<evidence type="ECO:0000259" key="3">
    <source>
        <dbReference type="Pfam" id="PF10017"/>
    </source>
</evidence>
<keyword evidence="2" id="KW-0808">Transferase</keyword>
<dbReference type="Proteomes" id="UP000749646">
    <property type="component" value="Unassembled WGS sequence"/>
</dbReference>
<dbReference type="Gene3D" id="3.40.50.150">
    <property type="entry name" value="Vaccinia Virus protein VP39"/>
    <property type="match status" value="1"/>
</dbReference>
<dbReference type="GO" id="GO:0008168">
    <property type="term" value="F:methyltransferase activity"/>
    <property type="evidence" value="ECO:0007669"/>
    <property type="project" value="UniProtKB-KW"/>
</dbReference>
<dbReference type="EMBL" id="JAAAHW010000434">
    <property type="protein sequence ID" value="KAG0002503.1"/>
    <property type="molecule type" value="Genomic_DNA"/>
</dbReference>
<dbReference type="InterPro" id="IPR051128">
    <property type="entry name" value="EgtD_Methyltrsf_superfamily"/>
</dbReference>
<keyword evidence="5" id="KW-1185">Reference proteome</keyword>
<protein>
    <recommendedName>
        <fullName evidence="3">Histidine-specific methyltransferase SAM-dependent domain-containing protein</fullName>
    </recommendedName>
</protein>
<dbReference type="InterPro" id="IPR029063">
    <property type="entry name" value="SAM-dependent_MTases_sf"/>
</dbReference>
<evidence type="ECO:0000256" key="2">
    <source>
        <dbReference type="ARBA" id="ARBA00022679"/>
    </source>
</evidence>
<reference evidence="4" key="1">
    <citation type="journal article" date="2020" name="Fungal Divers.">
        <title>Resolving the Mortierellaceae phylogeny through synthesis of multi-gene phylogenetics and phylogenomics.</title>
        <authorList>
            <person name="Vandepol N."/>
            <person name="Liber J."/>
            <person name="Desiro A."/>
            <person name="Na H."/>
            <person name="Kennedy M."/>
            <person name="Barry K."/>
            <person name="Grigoriev I.V."/>
            <person name="Miller A.N."/>
            <person name="O'Donnell K."/>
            <person name="Stajich J.E."/>
            <person name="Bonito G."/>
        </authorList>
    </citation>
    <scope>NUCLEOTIDE SEQUENCE</scope>
    <source>
        <strain evidence="4">MES-2147</strain>
    </source>
</reference>
<comment type="caution">
    <text evidence="4">The sequence shown here is derived from an EMBL/GenBank/DDBJ whole genome shotgun (WGS) entry which is preliminary data.</text>
</comment>
<dbReference type="PANTHER" id="PTHR43397:SF1">
    <property type="entry name" value="ERGOTHIONEINE BIOSYNTHESIS PROTEIN 1"/>
    <property type="match status" value="1"/>
</dbReference>
<proteinExistence type="predicted"/>
<gene>
    <name evidence="4" type="ORF">BGZ65_002585</name>
</gene>
<name>A0A9P6MI15_9FUNG</name>
<accession>A0A9P6MI15</accession>
<dbReference type="InterPro" id="IPR019257">
    <property type="entry name" value="MeTrfase_dom"/>
</dbReference>
<evidence type="ECO:0000256" key="1">
    <source>
        <dbReference type="ARBA" id="ARBA00022603"/>
    </source>
</evidence>
<evidence type="ECO:0000313" key="4">
    <source>
        <dbReference type="EMBL" id="KAG0002503.1"/>
    </source>
</evidence>
<dbReference type="PANTHER" id="PTHR43397">
    <property type="entry name" value="ERGOTHIONEINE BIOSYNTHESIS PROTEIN 1"/>
    <property type="match status" value="1"/>
</dbReference>
<evidence type="ECO:0000313" key="5">
    <source>
        <dbReference type="Proteomes" id="UP000749646"/>
    </source>
</evidence>
<organism evidence="4 5">
    <name type="scientific">Modicella reniformis</name>
    <dbReference type="NCBI Taxonomy" id="1440133"/>
    <lineage>
        <taxon>Eukaryota</taxon>
        <taxon>Fungi</taxon>
        <taxon>Fungi incertae sedis</taxon>
        <taxon>Mucoromycota</taxon>
        <taxon>Mortierellomycotina</taxon>
        <taxon>Mortierellomycetes</taxon>
        <taxon>Mortierellales</taxon>
        <taxon>Mortierellaceae</taxon>
        <taxon>Modicella</taxon>
    </lineage>
</organism>
<dbReference type="Pfam" id="PF10017">
    <property type="entry name" value="Methyltransf_33"/>
    <property type="match status" value="1"/>
</dbReference>
<dbReference type="GO" id="GO:0032259">
    <property type="term" value="P:methylation"/>
    <property type="evidence" value="ECO:0007669"/>
    <property type="project" value="UniProtKB-KW"/>
</dbReference>
<feature type="domain" description="Histidine-specific methyltransferase SAM-dependent" evidence="3">
    <location>
        <begin position="147"/>
        <end position="287"/>
    </location>
</feature>
<dbReference type="OrthoDB" id="659at2759"/>